<keyword evidence="3" id="KW-1185">Reference proteome</keyword>
<dbReference type="EMBL" id="VSZS01000066">
    <property type="protein sequence ID" value="TYR30508.1"/>
    <property type="molecule type" value="Genomic_DNA"/>
</dbReference>
<dbReference type="OrthoDB" id="9767539at2"/>
<protein>
    <submittedName>
        <fullName evidence="2">Uncharacterized protein</fullName>
    </submittedName>
</protein>
<evidence type="ECO:0000256" key="1">
    <source>
        <dbReference type="SAM" id="SignalP"/>
    </source>
</evidence>
<name>A0A5D4GQA2_9HYPH</name>
<dbReference type="AlphaFoldDB" id="A0A5D4GQA2"/>
<evidence type="ECO:0000313" key="3">
    <source>
        <dbReference type="Proteomes" id="UP000323258"/>
    </source>
</evidence>
<feature type="chain" id="PRO_5022753765" evidence="1">
    <location>
        <begin position="23"/>
        <end position="208"/>
    </location>
</feature>
<gene>
    <name evidence="2" type="ORF">FY036_17485</name>
</gene>
<reference evidence="2 3" key="1">
    <citation type="submission" date="2019-08" db="EMBL/GenBank/DDBJ databases">
        <authorList>
            <person name="Seo Y.L."/>
        </authorList>
    </citation>
    <scope>NUCLEOTIDE SEQUENCE [LARGE SCALE GENOMIC DNA]</scope>
    <source>
        <strain evidence="2 3">MaA-C15</strain>
    </source>
</reference>
<reference evidence="2 3" key="2">
    <citation type="submission" date="2019-09" db="EMBL/GenBank/DDBJ databases">
        <title>Mesorhizobium sp. MaA-C15 isolated from Microcystis aeruginosa.</title>
        <authorList>
            <person name="Jeong S.E."/>
            <person name="Jin H.M."/>
            <person name="Jeon C.O."/>
        </authorList>
    </citation>
    <scope>NUCLEOTIDE SEQUENCE [LARGE SCALE GENOMIC DNA]</scope>
    <source>
        <strain evidence="2 3">MaA-C15</strain>
    </source>
</reference>
<evidence type="ECO:0000313" key="2">
    <source>
        <dbReference type="EMBL" id="TYR30508.1"/>
    </source>
</evidence>
<proteinExistence type="predicted"/>
<sequence>MRRLPCLAVMFAALLAPQQAAAFMLVPDEAGHGRYVVVIETASGDHVPLDLLPPGFRQLGGPAWAGEGLTFRWRYFRSPEQGRAVVVFDEDDRAVMEFAFSGDELADGDTIAAAAALVDGEGRAITTIYASARVKGRHFENGETASTLHAPIGIAPDGWDEVAGFTFFTMKYYAIQNLDEAGVAVAMRRAVHRVTAGTGTEEWARPRD</sequence>
<comment type="caution">
    <text evidence="2">The sequence shown here is derived from an EMBL/GenBank/DDBJ whole genome shotgun (WGS) entry which is preliminary data.</text>
</comment>
<accession>A0A5D4GQA2</accession>
<feature type="signal peptide" evidence="1">
    <location>
        <begin position="1"/>
        <end position="22"/>
    </location>
</feature>
<organism evidence="2 3">
    <name type="scientific">Neoaquamicrobium microcysteis</name>
    <dbReference type="NCBI Taxonomy" id="2682781"/>
    <lineage>
        <taxon>Bacteria</taxon>
        <taxon>Pseudomonadati</taxon>
        <taxon>Pseudomonadota</taxon>
        <taxon>Alphaproteobacteria</taxon>
        <taxon>Hyphomicrobiales</taxon>
        <taxon>Phyllobacteriaceae</taxon>
        <taxon>Neoaquamicrobium</taxon>
    </lineage>
</organism>
<dbReference type="Proteomes" id="UP000323258">
    <property type="component" value="Unassembled WGS sequence"/>
</dbReference>
<dbReference type="RefSeq" id="WP_148916046.1">
    <property type="nucleotide sequence ID" value="NZ_VSZS01000066.1"/>
</dbReference>
<keyword evidence="1" id="KW-0732">Signal</keyword>